<dbReference type="Proteomes" id="UP000292957">
    <property type="component" value="Unassembled WGS sequence"/>
</dbReference>
<gene>
    <name evidence="1" type="ORF">BD311DRAFT_755944</name>
</gene>
<sequence length="86" mass="9133">MVCFLVQVCLGQIPVACPGRPLSMPISSLRIHTSQSALRLSLLGVETCVAGVHPQIIPTANRCEPFTSSLCSQVSFSSGEYHALCS</sequence>
<organism evidence="1">
    <name type="scientific">Dichomitus squalens</name>
    <dbReference type="NCBI Taxonomy" id="114155"/>
    <lineage>
        <taxon>Eukaryota</taxon>
        <taxon>Fungi</taxon>
        <taxon>Dikarya</taxon>
        <taxon>Basidiomycota</taxon>
        <taxon>Agaricomycotina</taxon>
        <taxon>Agaricomycetes</taxon>
        <taxon>Polyporales</taxon>
        <taxon>Polyporaceae</taxon>
        <taxon>Dichomitus</taxon>
    </lineage>
</organism>
<protein>
    <submittedName>
        <fullName evidence="1">Uncharacterized protein</fullName>
    </submittedName>
</protein>
<name>A0A4Q9MTR8_9APHY</name>
<dbReference type="EMBL" id="ML143411">
    <property type="protein sequence ID" value="TBU29636.1"/>
    <property type="molecule type" value="Genomic_DNA"/>
</dbReference>
<proteinExistence type="predicted"/>
<evidence type="ECO:0000313" key="1">
    <source>
        <dbReference type="EMBL" id="TBU29636.1"/>
    </source>
</evidence>
<reference evidence="1" key="1">
    <citation type="submission" date="2019-01" db="EMBL/GenBank/DDBJ databases">
        <title>Draft genome sequences of three monokaryotic isolates of the white-rot basidiomycete fungus Dichomitus squalens.</title>
        <authorList>
            <consortium name="DOE Joint Genome Institute"/>
            <person name="Lopez S.C."/>
            <person name="Andreopoulos B."/>
            <person name="Pangilinan J."/>
            <person name="Lipzen A."/>
            <person name="Riley R."/>
            <person name="Ahrendt S."/>
            <person name="Ng V."/>
            <person name="Barry K."/>
            <person name="Daum C."/>
            <person name="Grigoriev I.V."/>
            <person name="Hilden K.S."/>
            <person name="Makela M.R."/>
            <person name="de Vries R.P."/>
        </authorList>
    </citation>
    <scope>NUCLEOTIDE SEQUENCE [LARGE SCALE GENOMIC DNA]</scope>
    <source>
        <strain evidence="1">OM18370.1</strain>
    </source>
</reference>
<dbReference type="AlphaFoldDB" id="A0A4Q9MTR8"/>
<accession>A0A4Q9MTR8</accession>